<dbReference type="InterPro" id="IPR006652">
    <property type="entry name" value="Kelch_1"/>
</dbReference>
<protein>
    <submittedName>
        <fullName evidence="2">N-acetylneuraminate epimerase</fullName>
        <ecNumber evidence="2">5.1.3.24</ecNumber>
    </submittedName>
</protein>
<proteinExistence type="predicted"/>
<dbReference type="Pfam" id="PF24681">
    <property type="entry name" value="Kelch_KLHDC2_KLHL20_DRC7"/>
    <property type="match status" value="1"/>
</dbReference>
<dbReference type="KEGG" id="gaw:V144x_32800"/>
<dbReference type="PANTHER" id="PTHR46375:SF3">
    <property type="entry name" value="KELCH REPEAT AND BTB DOMAIN-CONTAINING PROTEIN 13"/>
    <property type="match status" value="1"/>
</dbReference>
<dbReference type="Gene3D" id="2.120.10.80">
    <property type="entry name" value="Kelch-type beta propeller"/>
    <property type="match status" value="1"/>
</dbReference>
<dbReference type="InterPro" id="IPR052392">
    <property type="entry name" value="Kelch-BTB_domain-containing"/>
</dbReference>
<evidence type="ECO:0000313" key="3">
    <source>
        <dbReference type="Proteomes" id="UP000318704"/>
    </source>
</evidence>
<dbReference type="SMART" id="SM00612">
    <property type="entry name" value="Kelch"/>
    <property type="match status" value="2"/>
</dbReference>
<dbReference type="EC" id="5.1.3.24" evidence="2"/>
<evidence type="ECO:0000313" key="2">
    <source>
        <dbReference type="EMBL" id="QDT97798.1"/>
    </source>
</evidence>
<keyword evidence="1" id="KW-0732">Signal</keyword>
<dbReference type="RefSeq" id="WP_197998457.1">
    <property type="nucleotide sequence ID" value="NZ_CP037920.1"/>
</dbReference>
<feature type="chain" id="PRO_5021930696" evidence="1">
    <location>
        <begin position="25"/>
        <end position="553"/>
    </location>
</feature>
<dbReference type="InterPro" id="IPR019613">
    <property type="entry name" value="DUF4198"/>
</dbReference>
<keyword evidence="2" id="KW-0413">Isomerase</keyword>
<dbReference type="Pfam" id="PF10670">
    <property type="entry name" value="DUF4198"/>
    <property type="match status" value="1"/>
</dbReference>
<evidence type="ECO:0000256" key="1">
    <source>
        <dbReference type="SAM" id="SignalP"/>
    </source>
</evidence>
<name>A0A517VXT3_9PLAN</name>
<organism evidence="2 3">
    <name type="scientific">Gimesia aquarii</name>
    <dbReference type="NCBI Taxonomy" id="2527964"/>
    <lineage>
        <taxon>Bacteria</taxon>
        <taxon>Pseudomonadati</taxon>
        <taxon>Planctomycetota</taxon>
        <taxon>Planctomycetia</taxon>
        <taxon>Planctomycetales</taxon>
        <taxon>Planctomycetaceae</taxon>
        <taxon>Gimesia</taxon>
    </lineage>
</organism>
<dbReference type="EMBL" id="CP037920">
    <property type="protein sequence ID" value="QDT97798.1"/>
    <property type="molecule type" value="Genomic_DNA"/>
</dbReference>
<dbReference type="PANTHER" id="PTHR46375">
    <property type="entry name" value="KELCH REPEAT AND BTB DOMAIN-CONTAINING PROTEIN 13-RELATED"/>
    <property type="match status" value="1"/>
</dbReference>
<dbReference type="SUPFAM" id="SSF117281">
    <property type="entry name" value="Kelch motif"/>
    <property type="match status" value="1"/>
</dbReference>
<dbReference type="InterPro" id="IPR015915">
    <property type="entry name" value="Kelch-typ_b-propeller"/>
</dbReference>
<sequence precursor="true">MRPFQWMTTVACLLALFVSNQAEAHFLWLLPQAEGKNNAAKVQLYFGEAAEPDDPDLLKRLTKIKVWEKSPNGKLQTYSLTEGDDSLFITPNPKGAGKAAYGLDHIYGVISRGDSQFLLKYYAKAFPQKSQGVWNKISCSKELPLEIVPVLKGEEVTLQVNWNGKPLADAELKIIGPKTSSESVTAATNAEGQFQTKLSNGIYSIRAKHTEQKKGEHNGDKYDSVRHYSTLTLPYVSLSKSNKTAATKSTPAEKSKFPQLPDAISSFGAAVSGDYLYVYSGHIGRAHQHSAENLSQKFQRLNLKHPKGWESLPLKTPLQGLAMAPHGDSVYRVGGLSVTNKKKEESKMNSLPTVERYSPEKKTWETIPSMPTGRSSHDSVFLGDHLYVVGGWTMQNGIDSIWQEDMVVLDASAENPQWKAIKQPFQRRALSAAAHQGKIYVMGGIDSGGDISHEVDIYSPETGNWSKGPEIPGSTMNGFGTTAWSIDENLYVSVMDGGVYQLDQKNQKWKKVSSLATPRFFHRLLPDGNGGLIAIGGASRKGHLKSIEQVKLN</sequence>
<dbReference type="GO" id="GO:0016853">
    <property type="term" value="F:isomerase activity"/>
    <property type="evidence" value="ECO:0007669"/>
    <property type="project" value="UniProtKB-KW"/>
</dbReference>
<accession>A0A517VXT3</accession>
<gene>
    <name evidence="2" type="primary">nanM</name>
    <name evidence="2" type="ORF">V144x_32800</name>
</gene>
<reference evidence="2 3" key="1">
    <citation type="submission" date="2019-03" db="EMBL/GenBank/DDBJ databases">
        <title>Deep-cultivation of Planctomycetes and their phenomic and genomic characterization uncovers novel biology.</title>
        <authorList>
            <person name="Wiegand S."/>
            <person name="Jogler M."/>
            <person name="Boedeker C."/>
            <person name="Pinto D."/>
            <person name="Vollmers J."/>
            <person name="Rivas-Marin E."/>
            <person name="Kohn T."/>
            <person name="Peeters S.H."/>
            <person name="Heuer A."/>
            <person name="Rast P."/>
            <person name="Oberbeckmann S."/>
            <person name="Bunk B."/>
            <person name="Jeske O."/>
            <person name="Meyerdierks A."/>
            <person name="Storesund J.E."/>
            <person name="Kallscheuer N."/>
            <person name="Luecker S."/>
            <person name="Lage O.M."/>
            <person name="Pohl T."/>
            <person name="Merkel B.J."/>
            <person name="Hornburger P."/>
            <person name="Mueller R.-W."/>
            <person name="Bruemmer F."/>
            <person name="Labrenz M."/>
            <person name="Spormann A.M."/>
            <person name="Op den Camp H."/>
            <person name="Overmann J."/>
            <person name="Amann R."/>
            <person name="Jetten M.S.M."/>
            <person name="Mascher T."/>
            <person name="Medema M.H."/>
            <person name="Devos D.P."/>
            <person name="Kaster A.-K."/>
            <person name="Ovreas L."/>
            <person name="Rohde M."/>
            <person name="Galperin M.Y."/>
            <person name="Jogler C."/>
        </authorList>
    </citation>
    <scope>NUCLEOTIDE SEQUENCE [LARGE SCALE GENOMIC DNA]</scope>
    <source>
        <strain evidence="2 3">V144</strain>
    </source>
</reference>
<dbReference type="AlphaFoldDB" id="A0A517VXT3"/>
<dbReference type="Proteomes" id="UP000318704">
    <property type="component" value="Chromosome"/>
</dbReference>
<feature type="signal peptide" evidence="1">
    <location>
        <begin position="1"/>
        <end position="24"/>
    </location>
</feature>